<keyword evidence="2" id="KW-1185">Reference proteome</keyword>
<name>A0AA88KQ35_NAELO</name>
<dbReference type="SUPFAM" id="SSF63825">
    <property type="entry name" value="YWTD domain"/>
    <property type="match status" value="1"/>
</dbReference>
<accession>A0AA88KQ35</accession>
<dbReference type="AlphaFoldDB" id="A0AA88KQ35"/>
<evidence type="ECO:0000313" key="2">
    <source>
        <dbReference type="Proteomes" id="UP000816034"/>
    </source>
</evidence>
<gene>
    <name evidence="1" type="ORF">C9374_013836</name>
</gene>
<proteinExistence type="predicted"/>
<reference evidence="1 2" key="1">
    <citation type="journal article" date="2018" name="BMC Genomics">
        <title>The genome of Naegleria lovaniensis, the basis for a comparative approach to unravel pathogenicity factors of the human pathogenic amoeba N. fowleri.</title>
        <authorList>
            <person name="Liechti N."/>
            <person name="Schurch N."/>
            <person name="Bruggmann R."/>
            <person name="Wittwer M."/>
        </authorList>
    </citation>
    <scope>NUCLEOTIDE SEQUENCE [LARGE SCALE GENOMIC DNA]</scope>
    <source>
        <strain evidence="1 2">ATCC 30569</strain>
    </source>
</reference>
<evidence type="ECO:0000313" key="1">
    <source>
        <dbReference type="EMBL" id="KAG2389276.1"/>
    </source>
</evidence>
<dbReference type="GeneID" id="68106289"/>
<dbReference type="Proteomes" id="UP000816034">
    <property type="component" value="Unassembled WGS sequence"/>
</dbReference>
<comment type="caution">
    <text evidence="1">The sequence shown here is derived from an EMBL/GenBank/DDBJ whole genome shotgun (WGS) entry which is preliminary data.</text>
</comment>
<dbReference type="InterPro" id="IPR011042">
    <property type="entry name" value="6-blade_b-propeller_TolB-like"/>
</dbReference>
<dbReference type="RefSeq" id="XP_044553268.1">
    <property type="nucleotide sequence ID" value="XM_044689756.1"/>
</dbReference>
<protein>
    <submittedName>
        <fullName evidence="1">Uncharacterized protein</fullName>
    </submittedName>
</protein>
<organism evidence="1 2">
    <name type="scientific">Naegleria lovaniensis</name>
    <name type="common">Amoeba</name>
    <dbReference type="NCBI Taxonomy" id="51637"/>
    <lineage>
        <taxon>Eukaryota</taxon>
        <taxon>Discoba</taxon>
        <taxon>Heterolobosea</taxon>
        <taxon>Tetramitia</taxon>
        <taxon>Eutetramitia</taxon>
        <taxon>Vahlkampfiidae</taxon>
        <taxon>Naegleria</taxon>
    </lineage>
</organism>
<dbReference type="Gene3D" id="2.120.10.30">
    <property type="entry name" value="TolB, C-terminal domain"/>
    <property type="match status" value="1"/>
</dbReference>
<sequence length="383" mass="44004">MMNSMNGQSGPILVLIHLYPFHSDIPMMNNENPTLNDTEPQSYEIDKLYSKLLTKMRSAKRTKGLGMNFEHLLTLSSNQIVTSNTVDNDNFKTPFDIEISYHHQCVLISDPFSSLYGRIQLFDLFSREWIASVYTTLALPTFIRIEENYDGNYNDALVMYHAQSHSRSSLPNVMAKYDFREIRKYSTFNESERAGPLWQREISGFVKGMALWKQQVFISQSDKHCISILDSNNGQLIQIIKVYRPCSLEIGHDFGELFISNGDHAIEIFRQNEKNTKYWNCVKTFGRKGLCNGEFIEPGTIVYDRISKYLIVSDVANTRFQVFTRDGTFVKGFQQVTNSKLTFPNYGRDDKTKCSNPRGMCLNEISGELIVCSSEASQVLFFK</sequence>
<dbReference type="EMBL" id="PYSW02000007">
    <property type="protein sequence ID" value="KAG2389276.1"/>
    <property type="molecule type" value="Genomic_DNA"/>
</dbReference>